<evidence type="ECO:0000256" key="8">
    <source>
        <dbReference type="ARBA" id="ARBA00023317"/>
    </source>
</evidence>
<keyword evidence="3 9" id="KW-0210">Decarboxylase</keyword>
<feature type="modified residue" description="Pyruvic acid (Ser)" evidence="9 11">
    <location>
        <position position="25"/>
    </location>
</feature>
<name>G8U1L4_SULAD</name>
<evidence type="ECO:0000256" key="1">
    <source>
        <dbReference type="ARBA" id="ARBA00022490"/>
    </source>
</evidence>
<sequence length="131" mass="14804">MLRQLLKSKIHRATVTEANLNYVGSLTLGYSLCEAADIWPHEFVHITNINTGIHWVTYVIRDEENEGSVCLNGTAARHFHPGDPVIIMAYGLFSDDEAHSGHRPYFVYVDPDNRITNVRHGEEPFSFPPSP</sequence>
<comment type="subunit">
    <text evidence="9">Heterooctamer of four alpha and four beta subunits.</text>
</comment>
<keyword evidence="4 9" id="KW-0068">Autocatalytic cleavage</keyword>
<keyword evidence="6 9" id="KW-0456">Lyase</keyword>
<comment type="cofactor">
    <cofactor evidence="9 10">
        <name>pyruvate</name>
        <dbReference type="ChEBI" id="CHEBI:15361"/>
    </cofactor>
    <text evidence="9 10">Binds 1 pyruvoyl group covalently per subunit.</text>
</comment>
<comment type="PTM">
    <text evidence="9 11">Is synthesized initially as an inactive proenzyme, which is activated by self-cleavage at a specific serine bond to produce a beta-subunit with a hydroxyl group at its C-terminus and an alpha-subunit with a pyruvoyl group at its N-terminus.</text>
</comment>
<comment type="pathway">
    <text evidence="9">Cofactor biosynthesis; (R)-pantothenate biosynthesis; beta-alanine from L-aspartate: step 1/1.</text>
</comment>
<dbReference type="InterPro" id="IPR003190">
    <property type="entry name" value="Asp_decarbox"/>
</dbReference>
<dbReference type="SUPFAM" id="SSF50692">
    <property type="entry name" value="ADC-like"/>
    <property type="match status" value="1"/>
</dbReference>
<protein>
    <recommendedName>
        <fullName evidence="9">Aspartate 1-decarboxylase</fullName>
        <ecNumber evidence="9">4.1.1.11</ecNumber>
    </recommendedName>
    <alternativeName>
        <fullName evidence="9">Aspartate alpha-decarboxylase</fullName>
    </alternativeName>
    <component>
        <recommendedName>
            <fullName evidence="9">Aspartate 1-decarboxylase beta chain</fullName>
        </recommendedName>
    </component>
    <component>
        <recommendedName>
            <fullName evidence="9">Aspartate 1-decarboxylase alpha chain</fullName>
        </recommendedName>
    </component>
</protein>
<dbReference type="KEGG" id="sap:Sulac_3173"/>
<dbReference type="PATRIC" id="fig|679936.5.peg.3282"/>
<dbReference type="EMBL" id="CP003179">
    <property type="protein sequence ID" value="AEW06619.1"/>
    <property type="molecule type" value="Genomic_DNA"/>
</dbReference>
<dbReference type="GO" id="GO:0004068">
    <property type="term" value="F:aspartate 1-decarboxylase activity"/>
    <property type="evidence" value="ECO:0007669"/>
    <property type="project" value="UniProtKB-UniRule"/>
</dbReference>
<dbReference type="PANTHER" id="PTHR21012:SF0">
    <property type="entry name" value="ASPARTATE 1-DECARBOXYLASE"/>
    <property type="match status" value="1"/>
</dbReference>
<dbReference type="AlphaFoldDB" id="G8U1L4"/>
<dbReference type="GO" id="GO:0005829">
    <property type="term" value="C:cytosol"/>
    <property type="evidence" value="ECO:0007669"/>
    <property type="project" value="TreeGrafter"/>
</dbReference>
<dbReference type="Pfam" id="PF02261">
    <property type="entry name" value="Asp_decarbox"/>
    <property type="match status" value="1"/>
</dbReference>
<evidence type="ECO:0000313" key="14">
    <source>
        <dbReference type="Proteomes" id="UP000005439"/>
    </source>
</evidence>
<keyword evidence="14" id="KW-1185">Reference proteome</keyword>
<evidence type="ECO:0000313" key="13">
    <source>
        <dbReference type="EMBL" id="AEW06619.1"/>
    </source>
</evidence>
<dbReference type="CDD" id="cd06919">
    <property type="entry name" value="Asp_decarbox"/>
    <property type="match status" value="1"/>
</dbReference>
<evidence type="ECO:0000256" key="12">
    <source>
        <dbReference type="PIRSR" id="PIRSR006246-5"/>
    </source>
</evidence>
<evidence type="ECO:0000256" key="4">
    <source>
        <dbReference type="ARBA" id="ARBA00022813"/>
    </source>
</evidence>
<feature type="active site" description="Proton donor" evidence="9 10">
    <location>
        <position position="58"/>
    </location>
</feature>
<dbReference type="Gene3D" id="2.40.40.20">
    <property type="match status" value="1"/>
</dbReference>
<dbReference type="PIRSF" id="PIRSF006246">
    <property type="entry name" value="Asp_decarbox"/>
    <property type="match status" value="1"/>
</dbReference>
<comment type="function">
    <text evidence="9">Catalyzes the pyruvoyl-dependent decarboxylation of aspartate to produce beta-alanine.</text>
</comment>
<keyword evidence="2 9" id="KW-0566">Pantothenate biosynthesis</keyword>
<dbReference type="UniPathway" id="UPA00028">
    <property type="reaction ID" value="UER00002"/>
</dbReference>
<dbReference type="EC" id="4.1.1.11" evidence="9"/>
<evidence type="ECO:0000256" key="10">
    <source>
        <dbReference type="PIRSR" id="PIRSR006246-1"/>
    </source>
</evidence>
<dbReference type="HOGENOM" id="CLU_115305_2_0_9"/>
<keyword evidence="8 9" id="KW-0670">Pyruvate</keyword>
<feature type="active site" description="Schiff-base intermediate with substrate; via pyruvic acid" evidence="9 10">
    <location>
        <position position="25"/>
    </location>
</feature>
<dbReference type="Proteomes" id="UP000005439">
    <property type="component" value="Chromosome"/>
</dbReference>
<evidence type="ECO:0000256" key="9">
    <source>
        <dbReference type="HAMAP-Rule" id="MF_00446"/>
    </source>
</evidence>
<accession>G8U1L4</accession>
<comment type="subcellular location">
    <subcellularLocation>
        <location evidence="9">Cytoplasm</location>
    </subcellularLocation>
</comment>
<gene>
    <name evidence="9" type="primary">panD</name>
    <name evidence="13" type="ordered locus">Sulac_3173</name>
</gene>
<evidence type="ECO:0000256" key="3">
    <source>
        <dbReference type="ARBA" id="ARBA00022793"/>
    </source>
</evidence>
<keyword evidence="5 9" id="KW-0865">Zymogen</keyword>
<comment type="catalytic activity">
    <reaction evidence="9">
        <text>L-aspartate + H(+) = beta-alanine + CO2</text>
        <dbReference type="Rhea" id="RHEA:19497"/>
        <dbReference type="ChEBI" id="CHEBI:15378"/>
        <dbReference type="ChEBI" id="CHEBI:16526"/>
        <dbReference type="ChEBI" id="CHEBI:29991"/>
        <dbReference type="ChEBI" id="CHEBI:57966"/>
        <dbReference type="EC" id="4.1.1.11"/>
    </reaction>
</comment>
<dbReference type="STRING" id="679936.Sulac_3173"/>
<feature type="chain" id="PRO_5013998125" description="Aspartate 1-decarboxylase alpha chain" evidence="9 12">
    <location>
        <begin position="25"/>
        <end position="131"/>
    </location>
</feature>
<keyword evidence="1 9" id="KW-0963">Cytoplasm</keyword>
<organism evidence="13 14">
    <name type="scientific">Sulfobacillus acidophilus (strain ATCC 700253 / DSM 10332 / NAL)</name>
    <dbReference type="NCBI Taxonomy" id="679936"/>
    <lineage>
        <taxon>Bacteria</taxon>
        <taxon>Bacillati</taxon>
        <taxon>Bacillota</taxon>
        <taxon>Clostridia</taxon>
        <taxon>Eubacteriales</taxon>
        <taxon>Clostridiales Family XVII. Incertae Sedis</taxon>
        <taxon>Sulfobacillus</taxon>
    </lineage>
</organism>
<dbReference type="NCBIfam" id="TIGR00223">
    <property type="entry name" value="panD"/>
    <property type="match status" value="1"/>
</dbReference>
<evidence type="ECO:0000256" key="11">
    <source>
        <dbReference type="PIRSR" id="PIRSR006246-3"/>
    </source>
</evidence>
<dbReference type="InterPro" id="IPR009010">
    <property type="entry name" value="Asp_de-COase-like_dom_sf"/>
</dbReference>
<comment type="caution">
    <text evidence="9">Lacks conserved residue(s) required for the propagation of feature annotation.</text>
</comment>
<evidence type="ECO:0000256" key="5">
    <source>
        <dbReference type="ARBA" id="ARBA00023145"/>
    </source>
</evidence>
<proteinExistence type="inferred from homology"/>
<evidence type="ECO:0000256" key="2">
    <source>
        <dbReference type="ARBA" id="ARBA00022655"/>
    </source>
</evidence>
<feature type="chain" id="PRO_5013998124" description="Aspartate 1-decarboxylase beta chain" evidence="9 12">
    <location>
        <begin position="1"/>
        <end position="24"/>
    </location>
</feature>
<feature type="binding site" evidence="9">
    <location>
        <position position="57"/>
    </location>
    <ligand>
        <name>substrate</name>
    </ligand>
</feature>
<reference evidence="14" key="1">
    <citation type="submission" date="2011-12" db="EMBL/GenBank/DDBJ databases">
        <title>The complete genome of chromosome of Sulfobacillus acidophilus DSM 10332.</title>
        <authorList>
            <person name="Lucas S."/>
            <person name="Han J."/>
            <person name="Lapidus A."/>
            <person name="Bruce D."/>
            <person name="Goodwin L."/>
            <person name="Pitluck S."/>
            <person name="Peters L."/>
            <person name="Kyrpides N."/>
            <person name="Mavromatis K."/>
            <person name="Ivanova N."/>
            <person name="Mikhailova N."/>
            <person name="Chertkov O."/>
            <person name="Saunders E."/>
            <person name="Detter J.C."/>
            <person name="Tapia R."/>
            <person name="Han C."/>
            <person name="Land M."/>
            <person name="Hauser L."/>
            <person name="Markowitz V."/>
            <person name="Cheng J.-F."/>
            <person name="Hugenholtz P."/>
            <person name="Woyke T."/>
            <person name="Wu D."/>
            <person name="Pukall R."/>
            <person name="Gehrich-Schroeter G."/>
            <person name="Schneider S."/>
            <person name="Klenk H.-P."/>
            <person name="Eisen J.A."/>
        </authorList>
    </citation>
    <scope>NUCLEOTIDE SEQUENCE [LARGE SCALE GENOMIC DNA]</scope>
    <source>
        <strain evidence="14">ATCC 700253 / DSM 10332 / NAL</strain>
    </source>
</reference>
<keyword evidence="7 9" id="KW-0704">Schiff base</keyword>
<evidence type="ECO:0000256" key="7">
    <source>
        <dbReference type="ARBA" id="ARBA00023270"/>
    </source>
</evidence>
<reference evidence="13 14" key="2">
    <citation type="journal article" date="2012" name="Stand. Genomic Sci.">
        <title>Complete genome sequence of the moderately thermophilic mineral-sulfide-oxidizing firmicute Sulfobacillus acidophilus type strain (NAL(T)).</title>
        <authorList>
            <person name="Anderson I."/>
            <person name="Chertkov O."/>
            <person name="Chen A."/>
            <person name="Saunders E."/>
            <person name="Lapidus A."/>
            <person name="Nolan M."/>
            <person name="Lucas S."/>
            <person name="Hammon N."/>
            <person name="Deshpande S."/>
            <person name="Cheng J.F."/>
            <person name="Han C."/>
            <person name="Tapia R."/>
            <person name="Goodwin L.A."/>
            <person name="Pitluck S."/>
            <person name="Liolios K."/>
            <person name="Pagani I."/>
            <person name="Ivanova N."/>
            <person name="Mikhailova N."/>
            <person name="Pati A."/>
            <person name="Palaniappan K."/>
            <person name="Land M."/>
            <person name="Pan C."/>
            <person name="Rohde M."/>
            <person name="Pukall R."/>
            <person name="Goker M."/>
            <person name="Detter J.C."/>
            <person name="Woyke T."/>
            <person name="Bristow J."/>
            <person name="Eisen J.A."/>
            <person name="Markowitz V."/>
            <person name="Hugenholtz P."/>
            <person name="Kyrpides N.C."/>
            <person name="Klenk H.P."/>
            <person name="Mavromatis K."/>
        </authorList>
    </citation>
    <scope>NUCLEOTIDE SEQUENCE [LARGE SCALE GENOMIC DNA]</scope>
    <source>
        <strain evidence="14">ATCC 700253 / DSM 10332 / NAL</strain>
    </source>
</reference>
<dbReference type="HAMAP" id="MF_00446">
    <property type="entry name" value="PanD"/>
    <property type="match status" value="1"/>
</dbReference>
<dbReference type="GO" id="GO:0006523">
    <property type="term" value="P:alanine biosynthetic process"/>
    <property type="evidence" value="ECO:0007669"/>
    <property type="project" value="InterPro"/>
</dbReference>
<comment type="similarity">
    <text evidence="9">Belongs to the PanD family.</text>
</comment>
<dbReference type="GO" id="GO:0015940">
    <property type="term" value="P:pantothenate biosynthetic process"/>
    <property type="evidence" value="ECO:0007669"/>
    <property type="project" value="UniProtKB-UniRule"/>
</dbReference>
<evidence type="ECO:0000256" key="6">
    <source>
        <dbReference type="ARBA" id="ARBA00023239"/>
    </source>
</evidence>
<dbReference type="PANTHER" id="PTHR21012">
    <property type="entry name" value="ASPARTATE 1-DECARBOXYLASE"/>
    <property type="match status" value="1"/>
</dbReference>